<sequence length="111" mass="12212">MKVKTEPTLPSHLHLTSQASSIPSSRLTEVLGEKQKRSKSPEEHNKKSPPRRPLYVLGVKKTVKTPEERRRLSTPSERCGNRRGTHKGDKLLATMHGMPHGGADTGGRSGV</sequence>
<comment type="caution">
    <text evidence="2">The sequence shown here is derived from an EMBL/GenBank/DDBJ whole genome shotgun (WGS) entry which is preliminary data.</text>
</comment>
<dbReference type="AlphaFoldDB" id="A0A9W9S531"/>
<feature type="compositionally biased region" description="Gly residues" evidence="1">
    <location>
        <begin position="99"/>
        <end position="111"/>
    </location>
</feature>
<name>A0A9W9S531_9EURO</name>
<feature type="compositionally biased region" description="Polar residues" evidence="1">
    <location>
        <begin position="14"/>
        <end position="27"/>
    </location>
</feature>
<organism evidence="2 3">
    <name type="scientific">Penicillium concentricum</name>
    <dbReference type="NCBI Taxonomy" id="293559"/>
    <lineage>
        <taxon>Eukaryota</taxon>
        <taxon>Fungi</taxon>
        <taxon>Dikarya</taxon>
        <taxon>Ascomycota</taxon>
        <taxon>Pezizomycotina</taxon>
        <taxon>Eurotiomycetes</taxon>
        <taxon>Eurotiomycetidae</taxon>
        <taxon>Eurotiales</taxon>
        <taxon>Aspergillaceae</taxon>
        <taxon>Penicillium</taxon>
    </lineage>
</organism>
<reference evidence="2" key="1">
    <citation type="submission" date="2022-12" db="EMBL/GenBank/DDBJ databases">
        <authorList>
            <person name="Petersen C."/>
        </authorList>
    </citation>
    <scope>NUCLEOTIDE SEQUENCE</scope>
    <source>
        <strain evidence="2">IBT 3081</strain>
    </source>
</reference>
<dbReference type="Proteomes" id="UP001147752">
    <property type="component" value="Unassembled WGS sequence"/>
</dbReference>
<reference evidence="2" key="2">
    <citation type="journal article" date="2023" name="IMA Fungus">
        <title>Comparative genomic study of the Penicillium genus elucidates a diverse pangenome and 15 lateral gene transfer events.</title>
        <authorList>
            <person name="Petersen C."/>
            <person name="Sorensen T."/>
            <person name="Nielsen M.R."/>
            <person name="Sondergaard T.E."/>
            <person name="Sorensen J.L."/>
            <person name="Fitzpatrick D.A."/>
            <person name="Frisvad J.C."/>
            <person name="Nielsen K.L."/>
        </authorList>
    </citation>
    <scope>NUCLEOTIDE SEQUENCE</scope>
    <source>
        <strain evidence="2">IBT 3081</strain>
    </source>
</reference>
<dbReference type="EMBL" id="JAPZBT010000002">
    <property type="protein sequence ID" value="KAJ5372035.1"/>
    <property type="molecule type" value="Genomic_DNA"/>
</dbReference>
<evidence type="ECO:0000256" key="1">
    <source>
        <dbReference type="SAM" id="MobiDB-lite"/>
    </source>
</evidence>
<protein>
    <submittedName>
        <fullName evidence="2">Uncharacterized protein</fullName>
    </submittedName>
</protein>
<feature type="region of interest" description="Disordered" evidence="1">
    <location>
        <begin position="1"/>
        <end position="111"/>
    </location>
</feature>
<dbReference type="RefSeq" id="XP_056578021.1">
    <property type="nucleotide sequence ID" value="XM_056721771.1"/>
</dbReference>
<gene>
    <name evidence="2" type="ORF">N7517_004041</name>
</gene>
<accession>A0A9W9S531</accession>
<dbReference type="GeneID" id="81460954"/>
<feature type="compositionally biased region" description="Basic and acidic residues" evidence="1">
    <location>
        <begin position="31"/>
        <end position="46"/>
    </location>
</feature>
<proteinExistence type="predicted"/>
<evidence type="ECO:0000313" key="2">
    <source>
        <dbReference type="EMBL" id="KAJ5372035.1"/>
    </source>
</evidence>
<keyword evidence="3" id="KW-1185">Reference proteome</keyword>
<evidence type="ECO:0000313" key="3">
    <source>
        <dbReference type="Proteomes" id="UP001147752"/>
    </source>
</evidence>